<evidence type="ECO:0000256" key="1">
    <source>
        <dbReference type="SAM" id="MobiDB-lite"/>
    </source>
</evidence>
<evidence type="ECO:0000313" key="2">
    <source>
        <dbReference type="EMBL" id="GFC87422.1"/>
    </source>
</evidence>
<feature type="region of interest" description="Disordered" evidence="1">
    <location>
        <begin position="30"/>
        <end position="59"/>
    </location>
</feature>
<dbReference type="EMBL" id="BKCJ011110149">
    <property type="protein sequence ID" value="GFC87422.1"/>
    <property type="molecule type" value="Genomic_DNA"/>
</dbReference>
<dbReference type="AlphaFoldDB" id="A0A699RTE1"/>
<protein>
    <submittedName>
        <fullName evidence="2">Uncharacterized protein</fullName>
    </submittedName>
</protein>
<gene>
    <name evidence="2" type="ORF">Tci_859392</name>
</gene>
<accession>A0A699RTE1</accession>
<proteinExistence type="predicted"/>
<name>A0A699RTE1_TANCI</name>
<comment type="caution">
    <text evidence="2">The sequence shown here is derived from an EMBL/GenBank/DDBJ whole genome shotgun (WGS) entry which is preliminary data.</text>
</comment>
<feature type="non-terminal residue" evidence="2">
    <location>
        <position position="93"/>
    </location>
</feature>
<reference evidence="2" key="1">
    <citation type="journal article" date="2019" name="Sci. Rep.">
        <title>Draft genome of Tanacetum cinerariifolium, the natural source of mosquito coil.</title>
        <authorList>
            <person name="Yamashiro T."/>
            <person name="Shiraishi A."/>
            <person name="Satake H."/>
            <person name="Nakayama K."/>
        </authorList>
    </citation>
    <scope>NUCLEOTIDE SEQUENCE</scope>
</reference>
<organism evidence="2">
    <name type="scientific">Tanacetum cinerariifolium</name>
    <name type="common">Dalmatian daisy</name>
    <name type="synonym">Chrysanthemum cinerariifolium</name>
    <dbReference type="NCBI Taxonomy" id="118510"/>
    <lineage>
        <taxon>Eukaryota</taxon>
        <taxon>Viridiplantae</taxon>
        <taxon>Streptophyta</taxon>
        <taxon>Embryophyta</taxon>
        <taxon>Tracheophyta</taxon>
        <taxon>Spermatophyta</taxon>
        <taxon>Magnoliopsida</taxon>
        <taxon>eudicotyledons</taxon>
        <taxon>Gunneridae</taxon>
        <taxon>Pentapetalae</taxon>
        <taxon>asterids</taxon>
        <taxon>campanulids</taxon>
        <taxon>Asterales</taxon>
        <taxon>Asteraceae</taxon>
        <taxon>Asteroideae</taxon>
        <taxon>Anthemideae</taxon>
        <taxon>Anthemidinae</taxon>
        <taxon>Tanacetum</taxon>
    </lineage>
</organism>
<sequence length="93" mass="10390">MISKEMKQTKHYQMYADVFRIDVPLIQSPLTESTQGTHRIPSAPRSPTPKVDAAESSVPTRSTVIRLRLPQRKSTRLTPPAPVLTVDKAYGFA</sequence>